<keyword evidence="2" id="KW-1133">Transmembrane helix</keyword>
<dbReference type="RefSeq" id="WP_014641858.1">
    <property type="nucleotide sequence ID" value="NC_017668.1"/>
</dbReference>
<dbReference type="InterPro" id="IPR038765">
    <property type="entry name" value="Papain-like_cys_pep_sf"/>
</dbReference>
<dbReference type="KEGG" id="hhd:HBHAL_1582"/>
<evidence type="ECO:0000259" key="3">
    <source>
        <dbReference type="SMART" id="SM00460"/>
    </source>
</evidence>
<dbReference type="SUPFAM" id="SSF54001">
    <property type="entry name" value="Cysteine proteinases"/>
    <property type="match status" value="1"/>
</dbReference>
<dbReference type="PANTHER" id="PTHR42736:SF1">
    <property type="entry name" value="PROTEIN-GLUTAMINE GAMMA-GLUTAMYLTRANSFERASE"/>
    <property type="match status" value="1"/>
</dbReference>
<feature type="transmembrane region" description="Helical" evidence="2">
    <location>
        <begin position="205"/>
        <end position="223"/>
    </location>
</feature>
<accession>I0JII3</accession>
<dbReference type="Pfam" id="PF11992">
    <property type="entry name" value="TgpA_N"/>
    <property type="match status" value="1"/>
</dbReference>
<evidence type="ECO:0000313" key="4">
    <source>
        <dbReference type="EMBL" id="CCG43951.1"/>
    </source>
</evidence>
<keyword evidence="5" id="KW-1185">Reference proteome</keyword>
<dbReference type="SMART" id="SM00460">
    <property type="entry name" value="TGc"/>
    <property type="match status" value="1"/>
</dbReference>
<dbReference type="PATRIC" id="fig|866895.3.peg.581"/>
<dbReference type="HOGENOM" id="CLU_021791_1_0_9"/>
<keyword evidence="2" id="KW-0472">Membrane</keyword>
<dbReference type="InterPro" id="IPR052901">
    <property type="entry name" value="Bact_TGase-like"/>
</dbReference>
<dbReference type="InterPro" id="IPR025403">
    <property type="entry name" value="TgpA-like_C"/>
</dbReference>
<dbReference type="Pfam" id="PF01841">
    <property type="entry name" value="Transglut_core"/>
    <property type="match status" value="1"/>
</dbReference>
<keyword evidence="4" id="KW-0378">Hydrolase</keyword>
<feature type="transmembrane region" description="Helical" evidence="2">
    <location>
        <begin position="12"/>
        <end position="30"/>
    </location>
</feature>
<dbReference type="Gene3D" id="3.10.620.30">
    <property type="match status" value="1"/>
</dbReference>
<feature type="transmembrane region" description="Helical" evidence="2">
    <location>
        <begin position="116"/>
        <end position="137"/>
    </location>
</feature>
<feature type="transmembrane region" description="Helical" evidence="2">
    <location>
        <begin position="42"/>
        <end position="62"/>
    </location>
</feature>
<dbReference type="InterPro" id="IPR021878">
    <property type="entry name" value="TgpA_N"/>
</dbReference>
<feature type="transmembrane region" description="Helical" evidence="2">
    <location>
        <begin position="616"/>
        <end position="635"/>
    </location>
</feature>
<feature type="transmembrane region" description="Helical" evidence="2">
    <location>
        <begin position="144"/>
        <end position="162"/>
    </location>
</feature>
<evidence type="ECO:0000313" key="5">
    <source>
        <dbReference type="Proteomes" id="UP000007397"/>
    </source>
</evidence>
<name>I0JII3_HALH3</name>
<feature type="domain" description="Transglutaminase-like" evidence="3">
    <location>
        <begin position="476"/>
        <end position="556"/>
    </location>
</feature>
<dbReference type="Pfam" id="PF13559">
    <property type="entry name" value="DUF4129"/>
    <property type="match status" value="1"/>
</dbReference>
<gene>
    <name evidence="4" type="primary">yebA</name>
    <name evidence="4" type="ordered locus">HBHAL_1582</name>
</gene>
<evidence type="ECO:0000256" key="1">
    <source>
        <dbReference type="SAM" id="MobiDB-lite"/>
    </source>
</evidence>
<dbReference type="STRING" id="866895.HBHAL_1582"/>
<proteinExistence type="predicted"/>
<evidence type="ECO:0000256" key="2">
    <source>
        <dbReference type="SAM" id="Phobius"/>
    </source>
</evidence>
<feature type="region of interest" description="Disordered" evidence="1">
    <location>
        <begin position="569"/>
        <end position="606"/>
    </location>
</feature>
<feature type="transmembrane region" description="Helical" evidence="2">
    <location>
        <begin position="168"/>
        <end position="185"/>
    </location>
</feature>
<organism evidence="4 5">
    <name type="scientific">Halobacillus halophilus (strain ATCC 35676 / DSM 2266 / JCM 20832 / KCTC 3685 / LMG 17431 / NBRC 102448 / NCIMB 2269)</name>
    <name type="common">Sporosarcina halophila</name>
    <dbReference type="NCBI Taxonomy" id="866895"/>
    <lineage>
        <taxon>Bacteria</taxon>
        <taxon>Bacillati</taxon>
        <taxon>Bacillota</taxon>
        <taxon>Bacilli</taxon>
        <taxon>Bacillales</taxon>
        <taxon>Bacillaceae</taxon>
        <taxon>Halobacillus</taxon>
    </lineage>
</organism>
<dbReference type="EMBL" id="HE717023">
    <property type="protein sequence ID" value="CCG43951.1"/>
    <property type="molecule type" value="Genomic_DNA"/>
</dbReference>
<dbReference type="InterPro" id="IPR002931">
    <property type="entry name" value="Transglutaminase-like"/>
</dbReference>
<dbReference type="AlphaFoldDB" id="I0JII3"/>
<keyword evidence="2" id="KW-0812">Transmembrane</keyword>
<dbReference type="Proteomes" id="UP000007397">
    <property type="component" value="Chromosome"/>
</dbReference>
<dbReference type="PANTHER" id="PTHR42736">
    <property type="entry name" value="PROTEIN-GLUTAMINE GAMMA-GLUTAMYLTRANSFERASE"/>
    <property type="match status" value="1"/>
</dbReference>
<reference evidence="4 5" key="1">
    <citation type="journal article" date="2013" name="Environ. Microbiol.">
        <title>Chloride and organic osmolytes: a hybrid strategy to cope with elevated salinities by the moderately halophilic, chloride-dependent bacterium Halobacillus halophilus.</title>
        <authorList>
            <person name="Saum S.H."/>
            <person name="Pfeiffer F."/>
            <person name="Palm P."/>
            <person name="Rampp M."/>
            <person name="Schuster S.C."/>
            <person name="Muller V."/>
            <person name="Oesterhelt D."/>
        </authorList>
    </citation>
    <scope>NUCLEOTIDE SEQUENCE [LARGE SCALE GENOMIC DNA]</scope>
    <source>
        <strain evidence="5">ATCC 35676 / DSM 2266 / JCM 20832 / KCTC 3685 / LMG 17431 / NBRC 102448 / NCIMB 2269</strain>
    </source>
</reference>
<feature type="transmembrane region" description="Helical" evidence="2">
    <location>
        <begin position="69"/>
        <end position="86"/>
    </location>
</feature>
<dbReference type="eggNOG" id="COG1305">
    <property type="taxonomic scope" value="Bacteria"/>
</dbReference>
<protein>
    <submittedName>
        <fullName evidence="4">Protease, transglutaminase superfamily</fullName>
    </submittedName>
</protein>
<keyword evidence="4" id="KW-0645">Protease</keyword>
<dbReference type="GO" id="GO:0006508">
    <property type="term" value="P:proteolysis"/>
    <property type="evidence" value="ECO:0007669"/>
    <property type="project" value="UniProtKB-KW"/>
</dbReference>
<dbReference type="GO" id="GO:0008233">
    <property type="term" value="F:peptidase activity"/>
    <property type="evidence" value="ECO:0007669"/>
    <property type="project" value="UniProtKB-KW"/>
</dbReference>
<sequence>MPNTFNDQRSTVFKLMIYVIGFLLFCEWLLPLEAITETKNVTIFFIYATFCFFVSFIQVPWYLSMPLKLLGLAFILDGLYIAETIFSRNWFSVLYDQIVFNVQVIQAQEWWQMTPLFRSLLFLILLWLMSYLLFYWIVVANRMFVFVLLTLIYVTVVDTFTVYDGKWAIIRTFVLAMAALGVTSFHKEMDKESIGLNGFKKGHLWVLPLLAIILFSTVAAYASPKLSPQWPDPVPFIQSAAGGAGPGGSGVVQKVGYGENDSRLGGSFIQDDTRVFTAMADGERYWRIESKDTYTGKGWEDTLEDPVQTVSPDNIPFQTFTDEVEVEEQQSLIELTSEADFQKLVYPYGVTSLDSYPEDYRLRIHENTGEMDTLKGDSKAKLNRYVINYDFPSFEYDQLRESSTDDPEEIKENYLQLPDSLPGRVRNLASQIVEEADNRYDKAKAVESYFSSNGFEYSTTDVPVPDENEDYVNQFLFESQIGYCDNFSTSMVVMLRSEGIPARWVKGFTAGERIDATDTTYTDGLQNKYEITSGNAHSWVEVYFPDVGWVPFEPTKGFTNNADFYTDIETDDSDSAASGSDTETPEDNMGNPQQMEEQEAASDSESVNIDSEQSYVWVYVLAGFLLLTLLVLYVTRYKWISAFLIRHYRKKEDEETYEKAYQYLLKVLDHKGFKRKPEQTLRDYAFVVDRHFQSNDMRRLTNDYERVLYRNESRRSHWPKVTELWENLIKKALS</sequence>